<reference evidence="1 2" key="1">
    <citation type="submission" date="2019-01" db="EMBL/GenBank/DDBJ databases">
        <authorList>
            <person name="Brito A."/>
        </authorList>
    </citation>
    <scope>NUCLEOTIDE SEQUENCE [LARGE SCALE GENOMIC DNA]</scope>
    <source>
        <strain evidence="1">1</strain>
    </source>
</reference>
<protein>
    <submittedName>
        <fullName evidence="1">Uncharacterized protein</fullName>
    </submittedName>
</protein>
<organism evidence="1 2">
    <name type="scientific">Hyella patelloides LEGE 07179</name>
    <dbReference type="NCBI Taxonomy" id="945734"/>
    <lineage>
        <taxon>Bacteria</taxon>
        <taxon>Bacillati</taxon>
        <taxon>Cyanobacteriota</taxon>
        <taxon>Cyanophyceae</taxon>
        <taxon>Pleurocapsales</taxon>
        <taxon>Hyellaceae</taxon>
        <taxon>Hyella</taxon>
    </lineage>
</organism>
<proteinExistence type="predicted"/>
<evidence type="ECO:0000313" key="1">
    <source>
        <dbReference type="EMBL" id="VEP17122.1"/>
    </source>
</evidence>
<dbReference type="AlphaFoldDB" id="A0A563W084"/>
<name>A0A563W084_9CYAN</name>
<dbReference type="EMBL" id="CAACVJ010000503">
    <property type="protein sequence ID" value="VEP17122.1"/>
    <property type="molecule type" value="Genomic_DNA"/>
</dbReference>
<evidence type="ECO:0000313" key="2">
    <source>
        <dbReference type="Proteomes" id="UP000320055"/>
    </source>
</evidence>
<sequence>MSTYIVLIYVKPLTSTPETLPEIMAFQEREALYHLAGEEQMADQLKVALPEIQKNNPQLIRFKLEIKEGDEIDANSYQDFLNLIKNCI</sequence>
<gene>
    <name evidence="1" type="ORF">H1P_5510002</name>
</gene>
<keyword evidence="2" id="KW-1185">Reference proteome</keyword>
<accession>A0A563W084</accession>
<dbReference type="RefSeq" id="WP_144875720.1">
    <property type="nucleotide sequence ID" value="NZ_LR214285.1"/>
</dbReference>
<dbReference type="Proteomes" id="UP000320055">
    <property type="component" value="Unassembled WGS sequence"/>
</dbReference>